<comment type="caution">
    <text evidence="1">The sequence shown here is derived from an EMBL/GenBank/DDBJ whole genome shotgun (WGS) entry which is preliminary data.</text>
</comment>
<accession>A0ABY6UVT1</accession>
<gene>
    <name evidence="1" type="ORF">CLO192961_LOCUS403301</name>
</gene>
<protein>
    <submittedName>
        <fullName evidence="1">Uncharacterized protein</fullName>
    </submittedName>
</protein>
<evidence type="ECO:0000313" key="2">
    <source>
        <dbReference type="Proteomes" id="UP000766486"/>
    </source>
</evidence>
<reference evidence="1 2" key="1">
    <citation type="submission" date="2019-06" db="EMBL/GenBank/DDBJ databases">
        <authorList>
            <person name="Broberg M."/>
        </authorList>
    </citation>
    <scope>NUCLEOTIDE SEQUENCE [LARGE SCALE GENOMIC DNA]</scope>
</reference>
<keyword evidence="2" id="KW-1185">Reference proteome</keyword>
<dbReference type="EMBL" id="CABFNS010000904">
    <property type="protein sequence ID" value="VUC35155.1"/>
    <property type="molecule type" value="Genomic_DNA"/>
</dbReference>
<name>A0ABY6UVT1_BIOOC</name>
<sequence>MDATPSADEAVNMKQLLVQPSKAPPAAQLVVPAQDALTRLTVFARDARKKLPSLLAMPLGIVLDSAGPGSGYEAPPLAPSSTVSSFVLFSLPIAAREAHRLVQQEERAGTARNDAKPG</sequence>
<evidence type="ECO:0000313" key="1">
    <source>
        <dbReference type="EMBL" id="VUC35155.1"/>
    </source>
</evidence>
<organism evidence="1 2">
    <name type="scientific">Bionectria ochroleuca</name>
    <name type="common">Gliocladium roseum</name>
    <dbReference type="NCBI Taxonomy" id="29856"/>
    <lineage>
        <taxon>Eukaryota</taxon>
        <taxon>Fungi</taxon>
        <taxon>Dikarya</taxon>
        <taxon>Ascomycota</taxon>
        <taxon>Pezizomycotina</taxon>
        <taxon>Sordariomycetes</taxon>
        <taxon>Hypocreomycetidae</taxon>
        <taxon>Hypocreales</taxon>
        <taxon>Bionectriaceae</taxon>
        <taxon>Clonostachys</taxon>
    </lineage>
</organism>
<dbReference type="Proteomes" id="UP000766486">
    <property type="component" value="Unassembled WGS sequence"/>
</dbReference>
<proteinExistence type="predicted"/>